<dbReference type="EMBL" id="DF838819">
    <property type="protein sequence ID" value="GAT43312.1"/>
    <property type="molecule type" value="Genomic_DNA"/>
</dbReference>
<gene>
    <name evidence="1" type="ORF">MCHLO_01000</name>
</gene>
<organism evidence="1 2">
    <name type="scientific">Mycena chlorophos</name>
    <name type="common">Agaric fungus</name>
    <name type="synonym">Agaricus chlorophos</name>
    <dbReference type="NCBI Taxonomy" id="658473"/>
    <lineage>
        <taxon>Eukaryota</taxon>
        <taxon>Fungi</taxon>
        <taxon>Dikarya</taxon>
        <taxon>Basidiomycota</taxon>
        <taxon>Agaricomycotina</taxon>
        <taxon>Agaricomycetes</taxon>
        <taxon>Agaricomycetidae</taxon>
        <taxon>Agaricales</taxon>
        <taxon>Marasmiineae</taxon>
        <taxon>Mycenaceae</taxon>
        <taxon>Mycena</taxon>
    </lineage>
</organism>
<protein>
    <submittedName>
        <fullName evidence="1">Uncharacterized protein</fullName>
    </submittedName>
</protein>
<evidence type="ECO:0000313" key="1">
    <source>
        <dbReference type="EMBL" id="GAT43312.1"/>
    </source>
</evidence>
<sequence>MRKVRREVNDCGAVAGLLLPSLGALSLSESAARSLRCSRSAYGRVCRFADAKLAVNRSSLHATNHPAHFSLLPALQRLRRLGVDAVVFVHPDSLDSRAFTRWIHLLNVAEQPSRPRVAPASRKAPQHAGFGSESLALAASRRVVLSPQARFPSLGHFRANQSTGSRHPGHCYSVDCSLTLPLRCDSGIATFVDNLKSPARRHLDSQFGADALPVNLSIDRRTVALEPQHAWLFVPMPKHCSCKLSRAPHGIRPSPMPPLPSSKCAGALSRSLACTLSNIESTFVPGPRTYARASRSTLSFIVIPLQAMLKLLKTRRRREQDSCIDLGVVDPTRRQRGAGASEPVSLRVPAHFQNFCPAMSSRKMSATARRRCCRPLSGPLPGFCPAASGKHPRTSNLRWLERASAVADLIRDCSRILPRGERPTPLEFKPASARVRWRCCLARPRFPHQRIKVMRRLRLTQCREVFPGIVDPCSPRRASIRISLQVTFLVSRCSFTDSVSSPFRRYVGDQIFTQKGPLLFRGFCPAASGTSPLSPAAEMPFNGPPSAIRSASAPSDAPITQYFAAGGQQTRLGSRQASRFNSFLLIPRYTARLCREAECPAHSARRSRHLRHQMRH</sequence>
<feature type="non-terminal residue" evidence="1">
    <location>
        <position position="616"/>
    </location>
</feature>
<accession>A0ABQ0KYH6</accession>
<evidence type="ECO:0000313" key="2">
    <source>
        <dbReference type="Proteomes" id="UP000815677"/>
    </source>
</evidence>
<dbReference type="Proteomes" id="UP000815677">
    <property type="component" value="Unassembled WGS sequence"/>
</dbReference>
<proteinExistence type="predicted"/>
<keyword evidence="2" id="KW-1185">Reference proteome</keyword>
<reference evidence="1" key="1">
    <citation type="submission" date="2014-09" db="EMBL/GenBank/DDBJ databases">
        <title>Genome sequence of the luminous mushroom Mycena chlorophos for searching fungal bioluminescence genes.</title>
        <authorList>
            <person name="Tanaka Y."/>
            <person name="Kasuga D."/>
            <person name="Oba Y."/>
            <person name="Hase S."/>
            <person name="Sato K."/>
            <person name="Oba Y."/>
            <person name="Sakakibara Y."/>
        </authorList>
    </citation>
    <scope>NUCLEOTIDE SEQUENCE</scope>
</reference>
<name>A0ABQ0KYH6_MYCCL</name>